<feature type="transmembrane region" description="Helical" evidence="1">
    <location>
        <begin position="255"/>
        <end position="272"/>
    </location>
</feature>
<reference evidence="2" key="1">
    <citation type="submission" date="2019-08" db="EMBL/GenBank/DDBJ databases">
        <authorList>
            <person name="Kucharzyk K."/>
            <person name="Murdoch R.W."/>
            <person name="Higgins S."/>
            <person name="Loffler F."/>
        </authorList>
    </citation>
    <scope>NUCLEOTIDE SEQUENCE</scope>
</reference>
<sequence>MFAFGISHVIIYKHKLNATNYYNKYGGTKLKVKNEKAKQEPIKINYENKRLSTIYFMPLLLIAGLVPLIVYAKYLNLTGTTQSLYWTGQQEYLDFFSYWKSRWVMSLTLIELIFYIILYKQKKLPFKNLKQYYIPLGLYGVFVIISTIFAKDTQTALWGFVDMYQGMFVLLSYVVITFLTINFVNNERDVNLFVKAFTFLMIVEGLIGITQYFGFDIFQSEMGKRLIVPSDLRSDGLSFPFGPKTIYGTMFNTNFVGSFATLMLPLSVAFLLTSKTKKQRIISAITVVLMIFTWIGCNSRAGYMGVAVSAVFALFLFRKKIFKHWKISASLVAVLIAVFIGLNAISGGTIVARLKTLNITQEIENIKAANEARVKFEEINLGKDTFSIVTSNETLNFKIDGDKIYFLDENNKELVITNKRNQITLNDAKYSNYVITIQEKYPGISVNAYGKAINFYIAQDGIKIIGSGGRLTEPKSSPFFEPLRGLETIGSNRGYEWGATIPMLKDYVFYGAGPDNFPIAFNQDDFIAKLNLIDFDANIVVDKPHNMYLQTALTTGVISLIAFIAIAVTYVFTGLFLFSKVAFENSEEIIGGTCLIAVLGYLAAGLFNDSVTSVAPLFWLILGIGISINIKIKNRIVKSNN</sequence>
<dbReference type="PANTHER" id="PTHR37422:SF13">
    <property type="entry name" value="LIPOPOLYSACCHARIDE BIOSYNTHESIS PROTEIN PA4999-RELATED"/>
    <property type="match status" value="1"/>
</dbReference>
<accession>A0A644VUM3</accession>
<dbReference type="GO" id="GO:0016020">
    <property type="term" value="C:membrane"/>
    <property type="evidence" value="ECO:0007669"/>
    <property type="project" value="UniProtKB-SubCell"/>
</dbReference>
<keyword evidence="1" id="KW-1133">Transmembrane helix</keyword>
<evidence type="ECO:0000313" key="2">
    <source>
        <dbReference type="EMBL" id="MPL95135.1"/>
    </source>
</evidence>
<organism evidence="2">
    <name type="scientific">bioreactor metagenome</name>
    <dbReference type="NCBI Taxonomy" id="1076179"/>
    <lineage>
        <taxon>unclassified sequences</taxon>
        <taxon>metagenomes</taxon>
        <taxon>ecological metagenomes</taxon>
    </lineage>
</organism>
<comment type="caution">
    <text evidence="2">The sequence shown here is derived from an EMBL/GenBank/DDBJ whole genome shotgun (WGS) entry which is preliminary data.</text>
</comment>
<feature type="transmembrane region" description="Helical" evidence="1">
    <location>
        <begin position="589"/>
        <end position="607"/>
    </location>
</feature>
<feature type="transmembrane region" description="Helical" evidence="1">
    <location>
        <begin position="279"/>
        <end position="295"/>
    </location>
</feature>
<gene>
    <name evidence="2" type="ORF">SDC9_41301</name>
</gene>
<feature type="transmembrane region" description="Helical" evidence="1">
    <location>
        <begin position="53"/>
        <end position="74"/>
    </location>
</feature>
<protein>
    <recommendedName>
        <fullName evidence="3">O-antigen ligase</fullName>
    </recommendedName>
</protein>
<feature type="transmembrane region" description="Helical" evidence="1">
    <location>
        <begin position="613"/>
        <end position="632"/>
    </location>
</feature>
<name>A0A644VUM3_9ZZZZ</name>
<feature type="transmembrane region" description="Helical" evidence="1">
    <location>
        <begin position="163"/>
        <end position="184"/>
    </location>
</feature>
<feature type="transmembrane region" description="Helical" evidence="1">
    <location>
        <begin position="196"/>
        <end position="215"/>
    </location>
</feature>
<keyword evidence="1" id="KW-0472">Membrane</keyword>
<keyword evidence="1" id="KW-0812">Transmembrane</keyword>
<dbReference type="InterPro" id="IPR051533">
    <property type="entry name" value="WaaL-like"/>
</dbReference>
<evidence type="ECO:0000256" key="1">
    <source>
        <dbReference type="SAM" id="Phobius"/>
    </source>
</evidence>
<feature type="transmembrane region" description="Helical" evidence="1">
    <location>
        <begin position="103"/>
        <end position="120"/>
    </location>
</feature>
<feature type="transmembrane region" description="Helical" evidence="1">
    <location>
        <begin position="132"/>
        <end position="151"/>
    </location>
</feature>
<feature type="transmembrane region" description="Helical" evidence="1">
    <location>
        <begin position="301"/>
        <end position="317"/>
    </location>
</feature>
<feature type="transmembrane region" description="Helical" evidence="1">
    <location>
        <begin position="556"/>
        <end position="577"/>
    </location>
</feature>
<dbReference type="PANTHER" id="PTHR37422">
    <property type="entry name" value="TEICHURONIC ACID BIOSYNTHESIS PROTEIN TUAE"/>
    <property type="match status" value="1"/>
</dbReference>
<dbReference type="AlphaFoldDB" id="A0A644VUM3"/>
<proteinExistence type="predicted"/>
<dbReference type="Pfam" id="PF13425">
    <property type="entry name" value="O-antigen_lig"/>
    <property type="match status" value="1"/>
</dbReference>
<evidence type="ECO:0008006" key="3">
    <source>
        <dbReference type="Google" id="ProtNLM"/>
    </source>
</evidence>
<dbReference type="InterPro" id="IPR049504">
    <property type="entry name" value="O-antigen_lig"/>
</dbReference>
<feature type="transmembrane region" description="Helical" evidence="1">
    <location>
        <begin position="329"/>
        <end position="352"/>
    </location>
</feature>
<dbReference type="EMBL" id="VSSQ01000456">
    <property type="protein sequence ID" value="MPL95135.1"/>
    <property type="molecule type" value="Genomic_DNA"/>
</dbReference>